<evidence type="ECO:0000313" key="3">
    <source>
        <dbReference type="EMBL" id="TDF97144.1"/>
    </source>
</evidence>
<dbReference type="InterPro" id="IPR050267">
    <property type="entry name" value="Anti-sigma-factor_SerPK"/>
</dbReference>
<evidence type="ECO:0000313" key="4">
    <source>
        <dbReference type="Proteomes" id="UP000295636"/>
    </source>
</evidence>
<keyword evidence="3" id="KW-0547">Nucleotide-binding</keyword>
<comment type="caution">
    <text evidence="3">The sequence shown here is derived from an EMBL/GenBank/DDBJ whole genome shotgun (WGS) entry which is preliminary data.</text>
</comment>
<evidence type="ECO:0000256" key="1">
    <source>
        <dbReference type="ARBA" id="ARBA00022527"/>
    </source>
</evidence>
<dbReference type="OrthoDB" id="9792240at2"/>
<sequence>MSKQVMVELKNDLNELVRLREWFSECAGPLSIDPKTLFHLNLVCDELITNTIVYGYKTAEERQIRVCLTVGEQAIELVITDDGIAFDPLSIPEADTKEALDDRKIGGLGIHFVREVMDEVTYERTGDQNTIRLKKYGQRPAEAEGSA</sequence>
<dbReference type="InterPro" id="IPR003594">
    <property type="entry name" value="HATPase_dom"/>
</dbReference>
<reference evidence="3 4" key="1">
    <citation type="submission" date="2019-03" db="EMBL/GenBank/DDBJ databases">
        <title>This is whole genome sequence of Paenibacillus sp MS74 strain.</title>
        <authorList>
            <person name="Trinh H.N."/>
        </authorList>
    </citation>
    <scope>NUCLEOTIDE SEQUENCE [LARGE SCALE GENOMIC DNA]</scope>
    <source>
        <strain evidence="3 4">MS74</strain>
    </source>
</reference>
<keyword evidence="4" id="KW-1185">Reference proteome</keyword>
<feature type="domain" description="Histidine kinase/HSP90-like ATPase" evidence="2">
    <location>
        <begin position="11"/>
        <end position="135"/>
    </location>
</feature>
<organism evidence="3 4">
    <name type="scientific">Paenibacillus piri</name>
    <dbReference type="NCBI Taxonomy" id="2547395"/>
    <lineage>
        <taxon>Bacteria</taxon>
        <taxon>Bacillati</taxon>
        <taxon>Bacillota</taxon>
        <taxon>Bacilli</taxon>
        <taxon>Bacillales</taxon>
        <taxon>Paenibacillaceae</taxon>
        <taxon>Paenibacillus</taxon>
    </lineage>
</organism>
<dbReference type="SUPFAM" id="SSF55874">
    <property type="entry name" value="ATPase domain of HSP90 chaperone/DNA topoisomerase II/histidine kinase"/>
    <property type="match status" value="1"/>
</dbReference>
<name>A0A4V6PIH9_9BACL</name>
<dbReference type="Gene3D" id="3.30.565.10">
    <property type="entry name" value="Histidine kinase-like ATPase, C-terminal domain"/>
    <property type="match status" value="1"/>
</dbReference>
<dbReference type="Proteomes" id="UP000295636">
    <property type="component" value="Unassembled WGS sequence"/>
</dbReference>
<dbReference type="RefSeq" id="WP_133229425.1">
    <property type="nucleotide sequence ID" value="NZ_SMRT01000006.1"/>
</dbReference>
<dbReference type="CDD" id="cd16936">
    <property type="entry name" value="HATPase_RsbW-like"/>
    <property type="match status" value="1"/>
</dbReference>
<dbReference type="EMBL" id="SMRT01000006">
    <property type="protein sequence ID" value="TDF97144.1"/>
    <property type="molecule type" value="Genomic_DNA"/>
</dbReference>
<dbReference type="GO" id="GO:0004674">
    <property type="term" value="F:protein serine/threonine kinase activity"/>
    <property type="evidence" value="ECO:0007669"/>
    <property type="project" value="UniProtKB-KW"/>
</dbReference>
<keyword evidence="1" id="KW-0418">Kinase</keyword>
<proteinExistence type="predicted"/>
<dbReference type="PANTHER" id="PTHR35526">
    <property type="entry name" value="ANTI-SIGMA-F FACTOR RSBW-RELATED"/>
    <property type="match status" value="1"/>
</dbReference>
<keyword evidence="1" id="KW-0808">Transferase</keyword>
<keyword evidence="1" id="KW-0723">Serine/threonine-protein kinase</keyword>
<evidence type="ECO:0000259" key="2">
    <source>
        <dbReference type="Pfam" id="PF13581"/>
    </source>
</evidence>
<gene>
    <name evidence="3" type="ORF">E1757_15015</name>
</gene>
<dbReference type="InterPro" id="IPR036890">
    <property type="entry name" value="HATPase_C_sf"/>
</dbReference>
<dbReference type="Pfam" id="PF13581">
    <property type="entry name" value="HATPase_c_2"/>
    <property type="match status" value="1"/>
</dbReference>
<keyword evidence="3" id="KW-0067">ATP-binding</keyword>
<dbReference type="PANTHER" id="PTHR35526:SF6">
    <property type="entry name" value="SLR1861 PROTEIN"/>
    <property type="match status" value="1"/>
</dbReference>
<dbReference type="AlphaFoldDB" id="A0A4V6PIH9"/>
<accession>A0A4V6PIH9</accession>
<dbReference type="GO" id="GO:0005524">
    <property type="term" value="F:ATP binding"/>
    <property type="evidence" value="ECO:0007669"/>
    <property type="project" value="UniProtKB-KW"/>
</dbReference>
<protein>
    <submittedName>
        <fullName evidence="3">ATP-binding protein</fullName>
    </submittedName>
</protein>